<dbReference type="EMBL" id="JAVBIK010000001">
    <property type="protein sequence ID" value="MDT7519608.1"/>
    <property type="molecule type" value="Genomic_DNA"/>
</dbReference>
<evidence type="ECO:0000256" key="14">
    <source>
        <dbReference type="ARBA" id="ARBA00029440"/>
    </source>
</evidence>
<dbReference type="Gene3D" id="3.60.20.10">
    <property type="entry name" value="Glutamine Phosphoribosylpyrophosphate, subunit 1, domain 1"/>
    <property type="match status" value="1"/>
</dbReference>
<dbReference type="Pfam" id="PF04898">
    <property type="entry name" value="Glu_syn_central"/>
    <property type="match status" value="1"/>
</dbReference>
<dbReference type="SUPFAM" id="SSF51395">
    <property type="entry name" value="FMN-linked oxidoreductases"/>
    <property type="match status" value="1"/>
</dbReference>
<dbReference type="PROSITE" id="PS51278">
    <property type="entry name" value="GATASE_TYPE_2"/>
    <property type="match status" value="1"/>
</dbReference>
<dbReference type="CDD" id="cd00982">
    <property type="entry name" value="gltB_C"/>
    <property type="match status" value="1"/>
</dbReference>
<evidence type="ECO:0000313" key="17">
    <source>
        <dbReference type="EMBL" id="MDT7519608.1"/>
    </source>
</evidence>
<comment type="cofactor">
    <cofactor evidence="1">
        <name>FMN</name>
        <dbReference type="ChEBI" id="CHEBI:58210"/>
    </cofactor>
</comment>
<evidence type="ECO:0000256" key="3">
    <source>
        <dbReference type="ARBA" id="ARBA00009716"/>
    </source>
</evidence>
<evidence type="ECO:0000256" key="15">
    <source>
        <dbReference type="SAM" id="MobiDB-lite"/>
    </source>
</evidence>
<reference evidence="17 18" key="1">
    <citation type="submission" date="2023-08" db="EMBL/GenBank/DDBJ databases">
        <title>Rhodoferax potami sp. nov. and Rhodoferax mekongensis sp. nov., isolated from the Mekong River in Thailand.</title>
        <authorList>
            <person name="Kitikhun S."/>
            <person name="Charoenyingcharoen P."/>
            <person name="Siriarchawattana P."/>
            <person name="Likhitrattanapisal S."/>
            <person name="Nilsakha T."/>
            <person name="Chanpet A."/>
            <person name="Rattanawaree P."/>
            <person name="Ingsriswang S."/>
        </authorList>
    </citation>
    <scope>NUCLEOTIDE SEQUENCE [LARGE SCALE GENOMIC DNA]</scope>
    <source>
        <strain evidence="17 18">TBRC 17660</strain>
    </source>
</reference>
<protein>
    <submittedName>
        <fullName evidence="17">Glutamate synthase-related protein</fullName>
    </submittedName>
</protein>
<keyword evidence="8" id="KW-0315">Glutamine amidotransferase</keyword>
<dbReference type="RefSeq" id="WP_313875280.1">
    <property type="nucleotide sequence ID" value="NZ_JAVBIK010000001.1"/>
</dbReference>
<evidence type="ECO:0000256" key="12">
    <source>
        <dbReference type="ARBA" id="ARBA00023164"/>
    </source>
</evidence>
<comment type="cofactor">
    <cofactor evidence="2">
        <name>[3Fe-4S] cluster</name>
        <dbReference type="ChEBI" id="CHEBI:21137"/>
    </cofactor>
</comment>
<evidence type="ECO:0000256" key="6">
    <source>
        <dbReference type="ARBA" id="ARBA00022643"/>
    </source>
</evidence>
<dbReference type="Pfam" id="PF01493">
    <property type="entry name" value="GXGXG"/>
    <property type="match status" value="1"/>
</dbReference>
<keyword evidence="12" id="KW-0314">Glutamate biosynthesis</keyword>
<feature type="region of interest" description="Disordered" evidence="15">
    <location>
        <begin position="1565"/>
        <end position="1595"/>
    </location>
</feature>
<dbReference type="PANTHER" id="PTHR11938">
    <property type="entry name" value="FAD NADPH DEHYDROGENASE/OXIDOREDUCTASE"/>
    <property type="match status" value="1"/>
</dbReference>
<evidence type="ECO:0000313" key="18">
    <source>
        <dbReference type="Proteomes" id="UP001321700"/>
    </source>
</evidence>
<evidence type="ECO:0000256" key="4">
    <source>
        <dbReference type="ARBA" id="ARBA00022605"/>
    </source>
</evidence>
<sequence length="1595" mass="174213">MTTAAEIQYLKDHGLYSNANEHDACGVGFVAHIRGEKSHDIVKNALKILENLDHRGAVGADALMGDGAGILIQLPDALYREEMAKQGVTLPPQGEYGVGMIFLPKEHASRLACEQEMERAIKAEGQVLLGWRDVPVNRDMPMSPTVRAKEPILRQVFIGRGNDVIVQDALERKLYVIRKTASANIQALGLTHSKEYYVPSMSSRTVVYKGLLLADQVGVYFKDLEDARCVSALGLVHQRFSTNTFPEWPLAHPYRYVAHNGEINTVKGNYNWMKAREGVMSSPVLAADLQKLYPISFADQSDTATFDNCLELLTMAGYPISQAVMMMIPEPWEQHTTMDERRKAFYEYHAAMMEPWDGPASIVFTDGRQIGATLDRNGLRPSRYCITDDDLVIMGSESGVLPVPENKIVRKWRLQPGKMFLIDLEQGRMIDDEELKASLANSKPYKQWIENLRIKLDNVTFDERRTDSALSAVVAGVEPKRITDQVSLLDRQQAFGFTQEDLKFLIAPMAAAGEEAIGSMGNDSPLAVLSDKNKPLYSYFKQLFAQVTNPPIDPIREAIVMSLVSFIGPKPNLLDINQVNPPMRLEVSQPVLDFADMAKVRNIEHHTQGKFRSYTLDITYPLAWGHEGVEAKLASLCAEAVDAIKSGNNILIISDRSISATQVAIPALLALSSIHQHLVREGLRTTAGLVVETGTAREVHHFAVLAGYGAEAVHPYLAMETLQSIHKELPGDLSAEKAIYNYIKAIGKGLSKIMSKMGVSTYMSYCGAQLFEAIGLNTETIDKYFTRTPSKVEGIGVFEIAEEAIRMHKLAFGDSPVLANALDAGGEYAWRTRGEEHMWTPDAIAKLQHSTRANNWNTYKEYAQIINDQSKRHLTLRGLFEFKVDPAKAIPLEEVESAKEIVKRFATGAMSLGSISTEAHATLAVAMNRIGGKSNTGEGGEDAARYRNELKGIPIKQGDSLKSVIGAENVEVDLPLLAGDSLRSRIKQVASGRFGVTAEYLHSADQIQIKMAQGAKPGEGGQLPGGKVSDYIGKLRHSVPGVGLISPPPHHDIYSIEDLAQLIHDLKNVAPHSGISVKLVSEIGVGTIAAGVAKCKADHVVIAGHDGGTGASPWSSIKHCGSPWEIGLAETQQTLVLNRLRSRIRVQADGQMKTGRDVAIGALLGADEFGFATAPLVVEGCIMMRKCHLNTCPVGVATQDPVLRAKFSGKPEHVVNYFFFIAEEVRQIMAQLGIRKFDDMIGRSDLLDTRKSIEHWKAQGLDFSRLFAQPNVPADVPRFQTLEQDHGLEKALDNVLIAKSRAAIDKGEKVQFMERARNVNRSVGAMLSGAVTKVHPEGLPDDTIRIQLEGTGGQSFGAFLAKGITLYLIGDANDYTGKGLSGGRVVVRPSIDFRGDAIRNTIVGNTVMYGATTGEAFLSGVAGERFAVRLSGATAVVEGTGDHGCEYMTGGTVAVLGKTGRNFAAGMSGGIAYVYDEDGQFAKRCNTAMVSLEKVLTAAEQATAVDKAVWHRGESDEAQLKKLLEDHNRWTGSKRARELLDNWDVSRAKFVKVFPNEYKRALGDIHARKSAPAPAKSADAATKKKQPQPSKAGLI</sequence>
<keyword evidence="7" id="KW-0479">Metal-binding</keyword>
<evidence type="ECO:0000256" key="8">
    <source>
        <dbReference type="ARBA" id="ARBA00022962"/>
    </source>
</evidence>
<evidence type="ECO:0000256" key="13">
    <source>
        <dbReference type="ARBA" id="ARBA00023291"/>
    </source>
</evidence>
<evidence type="ECO:0000256" key="11">
    <source>
        <dbReference type="ARBA" id="ARBA00023014"/>
    </source>
</evidence>
<evidence type="ECO:0000256" key="5">
    <source>
        <dbReference type="ARBA" id="ARBA00022630"/>
    </source>
</evidence>
<keyword evidence="13" id="KW-0003">3Fe-4S</keyword>
<dbReference type="InterPro" id="IPR050711">
    <property type="entry name" value="ET-N_metabolism_enzyme"/>
</dbReference>
<keyword evidence="6" id="KW-0288">FMN</keyword>
<dbReference type="InterPro" id="IPR013785">
    <property type="entry name" value="Aldolase_TIM"/>
</dbReference>
<keyword evidence="5" id="KW-0285">Flavoprotein</keyword>
<dbReference type="Proteomes" id="UP001321700">
    <property type="component" value="Unassembled WGS sequence"/>
</dbReference>
<dbReference type="InterPro" id="IPR006982">
    <property type="entry name" value="Glu_synth_centr_N"/>
</dbReference>
<evidence type="ECO:0000256" key="1">
    <source>
        <dbReference type="ARBA" id="ARBA00001917"/>
    </source>
</evidence>
<evidence type="ECO:0000259" key="16">
    <source>
        <dbReference type="PROSITE" id="PS51278"/>
    </source>
</evidence>
<dbReference type="InterPro" id="IPR036485">
    <property type="entry name" value="Glu_synth_asu_C_sf"/>
</dbReference>
<dbReference type="InterPro" id="IPR002489">
    <property type="entry name" value="Glu_synth_asu_C"/>
</dbReference>
<dbReference type="Gene3D" id="2.160.20.60">
    <property type="entry name" value="Glutamate synthase, alpha subunit, C-terminal domain"/>
    <property type="match status" value="1"/>
</dbReference>
<proteinExistence type="inferred from homology"/>
<evidence type="ECO:0000256" key="10">
    <source>
        <dbReference type="ARBA" id="ARBA00023004"/>
    </source>
</evidence>
<dbReference type="InterPro" id="IPR002932">
    <property type="entry name" value="Glu_synthdom"/>
</dbReference>
<comment type="caution">
    <text evidence="17">The sequence shown here is derived from an EMBL/GenBank/DDBJ whole genome shotgun (WGS) entry which is preliminary data.</text>
</comment>
<dbReference type="CDD" id="cd00713">
    <property type="entry name" value="GltS"/>
    <property type="match status" value="1"/>
</dbReference>
<keyword evidence="10" id="KW-0408">Iron</keyword>
<dbReference type="SUPFAM" id="SSF56235">
    <property type="entry name" value="N-terminal nucleophile aminohydrolases (Ntn hydrolases)"/>
    <property type="match status" value="1"/>
</dbReference>
<dbReference type="PANTHER" id="PTHR11938:SF133">
    <property type="entry name" value="GLUTAMATE SYNTHASE (NADH)"/>
    <property type="match status" value="1"/>
</dbReference>
<dbReference type="Gene3D" id="3.20.20.70">
    <property type="entry name" value="Aldolase class I"/>
    <property type="match status" value="2"/>
</dbReference>
<evidence type="ECO:0000256" key="9">
    <source>
        <dbReference type="ARBA" id="ARBA00023002"/>
    </source>
</evidence>
<dbReference type="Pfam" id="PF01645">
    <property type="entry name" value="Glu_synthase"/>
    <property type="match status" value="1"/>
</dbReference>
<comment type="similarity">
    <text evidence="3">Belongs to the glutamate synthase family.</text>
</comment>
<keyword evidence="18" id="KW-1185">Reference proteome</keyword>
<accession>A0ABU3KPU4</accession>
<name>A0ABU3KPU4_9BURK</name>
<gene>
    <name evidence="17" type="ORF">RAE19_12955</name>
</gene>
<keyword evidence="11" id="KW-0411">Iron-sulfur</keyword>
<dbReference type="InterPro" id="IPR029055">
    <property type="entry name" value="Ntn_hydrolases_N"/>
</dbReference>
<keyword evidence="9" id="KW-0560">Oxidoreductase</keyword>
<dbReference type="Pfam" id="PF00310">
    <property type="entry name" value="GATase_2"/>
    <property type="match status" value="1"/>
</dbReference>
<dbReference type="CDD" id="cd02808">
    <property type="entry name" value="GltS_FMN"/>
    <property type="match status" value="1"/>
</dbReference>
<evidence type="ECO:0000256" key="7">
    <source>
        <dbReference type="ARBA" id="ARBA00022723"/>
    </source>
</evidence>
<dbReference type="InterPro" id="IPR017932">
    <property type="entry name" value="GATase_2_dom"/>
</dbReference>
<evidence type="ECO:0000256" key="2">
    <source>
        <dbReference type="ARBA" id="ARBA00001927"/>
    </source>
</evidence>
<keyword evidence="4" id="KW-0028">Amino-acid biosynthesis</keyword>
<feature type="domain" description="Glutamine amidotransferase type-2" evidence="16">
    <location>
        <begin position="25"/>
        <end position="425"/>
    </location>
</feature>
<feature type="compositionally biased region" description="Low complexity" evidence="15">
    <location>
        <begin position="1570"/>
        <end position="1580"/>
    </location>
</feature>
<dbReference type="SUPFAM" id="SSF69336">
    <property type="entry name" value="Alpha subunit of glutamate synthase, C-terminal domain"/>
    <property type="match status" value="1"/>
</dbReference>
<organism evidence="17 18">
    <name type="scientific">Rhodoferax potami</name>
    <dbReference type="NCBI Taxonomy" id="3068338"/>
    <lineage>
        <taxon>Bacteria</taxon>
        <taxon>Pseudomonadati</taxon>
        <taxon>Pseudomonadota</taxon>
        <taxon>Betaproteobacteria</taxon>
        <taxon>Burkholderiales</taxon>
        <taxon>Comamonadaceae</taxon>
        <taxon>Rhodoferax</taxon>
    </lineage>
</organism>
<comment type="pathway">
    <text evidence="14">Amino-acid biosynthesis.</text>
</comment>